<dbReference type="EMBL" id="SKFG01000003">
    <property type="protein sequence ID" value="TCZ79371.1"/>
    <property type="molecule type" value="Genomic_DNA"/>
</dbReference>
<accession>A0A4R4ELP0</accession>
<keyword evidence="2" id="KW-1185">Reference proteome</keyword>
<dbReference type="RefSeq" id="WP_132417029.1">
    <property type="nucleotide sequence ID" value="NZ_SKFG01000003.1"/>
</dbReference>
<gene>
    <name evidence="1" type="ORF">E0485_05785</name>
</gene>
<sequence>MSEELIKNLALIQNRVVQFIRLAGNSLIIYCECEPGNKDHGYSIWLEPTWHFRNNEHVITGSREAQTEDEQEHFNISEQFKILYFKSIKRVTIEPITNDLEIEFDEGYFIRTFVSDPNDEESWHIRDYYKQIKVIGNPKSIEYRE</sequence>
<protein>
    <submittedName>
        <fullName evidence="1">Uncharacterized protein</fullName>
    </submittedName>
</protein>
<name>A0A4R4ELP0_9BACL</name>
<dbReference type="AlphaFoldDB" id="A0A4R4ELP0"/>
<evidence type="ECO:0000313" key="1">
    <source>
        <dbReference type="EMBL" id="TCZ79371.1"/>
    </source>
</evidence>
<comment type="caution">
    <text evidence="1">The sequence shown here is derived from an EMBL/GenBank/DDBJ whole genome shotgun (WGS) entry which is preliminary data.</text>
</comment>
<organism evidence="1 2">
    <name type="scientific">Paenibacillus albiflavus</name>
    <dbReference type="NCBI Taxonomy" id="2545760"/>
    <lineage>
        <taxon>Bacteria</taxon>
        <taxon>Bacillati</taxon>
        <taxon>Bacillota</taxon>
        <taxon>Bacilli</taxon>
        <taxon>Bacillales</taxon>
        <taxon>Paenibacillaceae</taxon>
        <taxon>Paenibacillus</taxon>
    </lineage>
</organism>
<dbReference type="OrthoDB" id="2614430at2"/>
<proteinExistence type="predicted"/>
<reference evidence="1 2" key="1">
    <citation type="submission" date="2019-03" db="EMBL/GenBank/DDBJ databases">
        <authorList>
            <person name="Kim M.K.M."/>
        </authorList>
    </citation>
    <scope>NUCLEOTIDE SEQUENCE [LARGE SCALE GENOMIC DNA]</scope>
    <source>
        <strain evidence="1 2">18JY21-1</strain>
    </source>
</reference>
<dbReference type="Proteomes" id="UP000295418">
    <property type="component" value="Unassembled WGS sequence"/>
</dbReference>
<evidence type="ECO:0000313" key="2">
    <source>
        <dbReference type="Proteomes" id="UP000295418"/>
    </source>
</evidence>